<dbReference type="GO" id="GO:0004674">
    <property type="term" value="F:protein serine/threonine kinase activity"/>
    <property type="evidence" value="ECO:0007669"/>
    <property type="project" value="UniProtKB-KW"/>
</dbReference>
<keyword evidence="3" id="KW-0808">Transferase</keyword>
<dbReference type="Proteomes" id="UP000821837">
    <property type="component" value="Unassembled WGS sequence"/>
</dbReference>
<organism evidence="7 8">
    <name type="scientific">Rhipicephalus sanguineus</name>
    <name type="common">Brown dog tick</name>
    <name type="synonym">Ixodes sanguineus</name>
    <dbReference type="NCBI Taxonomy" id="34632"/>
    <lineage>
        <taxon>Eukaryota</taxon>
        <taxon>Metazoa</taxon>
        <taxon>Ecdysozoa</taxon>
        <taxon>Arthropoda</taxon>
        <taxon>Chelicerata</taxon>
        <taxon>Arachnida</taxon>
        <taxon>Acari</taxon>
        <taxon>Parasitiformes</taxon>
        <taxon>Ixodida</taxon>
        <taxon>Ixodoidea</taxon>
        <taxon>Ixodidae</taxon>
        <taxon>Rhipicephalinae</taxon>
        <taxon>Rhipicephalus</taxon>
        <taxon>Rhipicephalus</taxon>
    </lineage>
</organism>
<evidence type="ECO:0000256" key="6">
    <source>
        <dbReference type="ARBA" id="ARBA00022840"/>
    </source>
</evidence>
<evidence type="ECO:0000313" key="7">
    <source>
        <dbReference type="EMBL" id="KAH7944197.1"/>
    </source>
</evidence>
<evidence type="ECO:0000256" key="4">
    <source>
        <dbReference type="ARBA" id="ARBA00022741"/>
    </source>
</evidence>
<comment type="caution">
    <text evidence="7">The sequence shown here is derived from an EMBL/GenBank/DDBJ whole genome shotgun (WGS) entry which is preliminary data.</text>
</comment>
<evidence type="ECO:0000256" key="1">
    <source>
        <dbReference type="ARBA" id="ARBA00012513"/>
    </source>
</evidence>
<keyword evidence="4" id="KW-0547">Nucleotide-binding</keyword>
<evidence type="ECO:0000313" key="8">
    <source>
        <dbReference type="Proteomes" id="UP000821837"/>
    </source>
</evidence>
<dbReference type="Gene3D" id="1.10.510.10">
    <property type="entry name" value="Transferase(Phosphotransferase) domain 1"/>
    <property type="match status" value="1"/>
</dbReference>
<evidence type="ECO:0000256" key="5">
    <source>
        <dbReference type="ARBA" id="ARBA00022777"/>
    </source>
</evidence>
<dbReference type="PANTHER" id="PTHR45637">
    <property type="entry name" value="FLIPPASE KINASE 1-RELATED"/>
    <property type="match status" value="1"/>
</dbReference>
<reference evidence="7" key="1">
    <citation type="journal article" date="2020" name="Cell">
        <title>Large-Scale Comparative Analyses of Tick Genomes Elucidate Their Genetic Diversity and Vector Capacities.</title>
        <authorList>
            <consortium name="Tick Genome and Microbiome Consortium (TIGMIC)"/>
            <person name="Jia N."/>
            <person name="Wang J."/>
            <person name="Shi W."/>
            <person name="Du L."/>
            <person name="Sun Y."/>
            <person name="Zhan W."/>
            <person name="Jiang J.F."/>
            <person name="Wang Q."/>
            <person name="Zhang B."/>
            <person name="Ji P."/>
            <person name="Bell-Sakyi L."/>
            <person name="Cui X.M."/>
            <person name="Yuan T.T."/>
            <person name="Jiang B.G."/>
            <person name="Yang W.F."/>
            <person name="Lam T.T."/>
            <person name="Chang Q.C."/>
            <person name="Ding S.J."/>
            <person name="Wang X.J."/>
            <person name="Zhu J.G."/>
            <person name="Ruan X.D."/>
            <person name="Zhao L."/>
            <person name="Wei J.T."/>
            <person name="Ye R.Z."/>
            <person name="Que T.C."/>
            <person name="Du C.H."/>
            <person name="Zhou Y.H."/>
            <person name="Cheng J.X."/>
            <person name="Dai P.F."/>
            <person name="Guo W.B."/>
            <person name="Han X.H."/>
            <person name="Huang E.J."/>
            <person name="Li L.F."/>
            <person name="Wei W."/>
            <person name="Gao Y.C."/>
            <person name="Liu J.Z."/>
            <person name="Shao H.Z."/>
            <person name="Wang X."/>
            <person name="Wang C.C."/>
            <person name="Yang T.C."/>
            <person name="Huo Q.B."/>
            <person name="Li W."/>
            <person name="Chen H.Y."/>
            <person name="Chen S.E."/>
            <person name="Zhou L.G."/>
            <person name="Ni X.B."/>
            <person name="Tian J.H."/>
            <person name="Sheng Y."/>
            <person name="Liu T."/>
            <person name="Pan Y.S."/>
            <person name="Xia L.Y."/>
            <person name="Li J."/>
            <person name="Zhao F."/>
            <person name="Cao W.C."/>
        </authorList>
    </citation>
    <scope>NUCLEOTIDE SEQUENCE</scope>
    <source>
        <strain evidence="7">Rsan-2018</strain>
    </source>
</reference>
<gene>
    <name evidence="7" type="ORF">HPB52_016993</name>
</gene>
<dbReference type="EMBL" id="JABSTV010001253">
    <property type="protein sequence ID" value="KAH7944197.1"/>
    <property type="molecule type" value="Genomic_DNA"/>
</dbReference>
<evidence type="ECO:0000256" key="2">
    <source>
        <dbReference type="ARBA" id="ARBA00022527"/>
    </source>
</evidence>
<keyword evidence="6" id="KW-0067">ATP-binding</keyword>
<keyword evidence="2" id="KW-0723">Serine/threonine-protein kinase</keyword>
<accession>A0A9D4SSK4</accession>
<keyword evidence="8" id="KW-1185">Reference proteome</keyword>
<name>A0A9D4SSK4_RHISA</name>
<dbReference type="SUPFAM" id="SSF56112">
    <property type="entry name" value="Protein kinase-like (PK-like)"/>
    <property type="match status" value="1"/>
</dbReference>
<dbReference type="EC" id="2.7.11.1" evidence="1"/>
<dbReference type="GO" id="GO:0005524">
    <property type="term" value="F:ATP binding"/>
    <property type="evidence" value="ECO:0007669"/>
    <property type="project" value="UniProtKB-KW"/>
</dbReference>
<protein>
    <recommendedName>
        <fullName evidence="1">non-specific serine/threonine protein kinase</fullName>
        <ecNumber evidence="1">2.7.11.1</ecNumber>
    </recommendedName>
</protein>
<evidence type="ECO:0000256" key="3">
    <source>
        <dbReference type="ARBA" id="ARBA00022679"/>
    </source>
</evidence>
<dbReference type="AlphaFoldDB" id="A0A9D4SSK4"/>
<dbReference type="VEuPathDB" id="VectorBase:RSAN_050717"/>
<proteinExistence type="predicted"/>
<dbReference type="InterPro" id="IPR011009">
    <property type="entry name" value="Kinase-like_dom_sf"/>
</dbReference>
<reference evidence="7" key="2">
    <citation type="submission" date="2021-09" db="EMBL/GenBank/DDBJ databases">
        <authorList>
            <person name="Jia N."/>
            <person name="Wang J."/>
            <person name="Shi W."/>
            <person name="Du L."/>
            <person name="Sun Y."/>
            <person name="Zhan W."/>
            <person name="Jiang J."/>
            <person name="Wang Q."/>
            <person name="Zhang B."/>
            <person name="Ji P."/>
            <person name="Sakyi L.B."/>
            <person name="Cui X."/>
            <person name="Yuan T."/>
            <person name="Jiang B."/>
            <person name="Yang W."/>
            <person name="Lam T.T.-Y."/>
            <person name="Chang Q."/>
            <person name="Ding S."/>
            <person name="Wang X."/>
            <person name="Zhu J."/>
            <person name="Ruan X."/>
            <person name="Zhao L."/>
            <person name="Wei J."/>
            <person name="Que T."/>
            <person name="Du C."/>
            <person name="Cheng J."/>
            <person name="Dai P."/>
            <person name="Han X."/>
            <person name="Huang E."/>
            <person name="Gao Y."/>
            <person name="Liu J."/>
            <person name="Shao H."/>
            <person name="Ye R."/>
            <person name="Li L."/>
            <person name="Wei W."/>
            <person name="Wang X."/>
            <person name="Wang C."/>
            <person name="Huo Q."/>
            <person name="Li W."/>
            <person name="Guo W."/>
            <person name="Chen H."/>
            <person name="Chen S."/>
            <person name="Zhou L."/>
            <person name="Zhou L."/>
            <person name="Ni X."/>
            <person name="Tian J."/>
            <person name="Zhou Y."/>
            <person name="Sheng Y."/>
            <person name="Liu T."/>
            <person name="Pan Y."/>
            <person name="Xia L."/>
            <person name="Li J."/>
            <person name="Zhao F."/>
            <person name="Cao W."/>
        </authorList>
    </citation>
    <scope>NUCLEOTIDE SEQUENCE</scope>
    <source>
        <strain evidence="7">Rsan-2018</strain>
        <tissue evidence="7">Larvae</tissue>
    </source>
</reference>
<keyword evidence="5" id="KW-0418">Kinase</keyword>
<sequence length="152" mass="17438">MYKLITGRVPFRGKNRQAVRDRIIAAPLRFPRAEDREHSATTPAKDMTFRMLRKNAVDRLGSRTYAELKTHPFFDRFNWKRLHRDRHLCDIPNVGSPANGTKKAAESATIPARRRNLKLVDMRDVSADGQRPLLCFSSGSFKKLILAVSTQF</sequence>